<evidence type="ECO:0000256" key="5">
    <source>
        <dbReference type="SAM" id="MobiDB-lite"/>
    </source>
</evidence>
<evidence type="ECO:0000256" key="1">
    <source>
        <dbReference type="ARBA" id="ARBA00004202"/>
    </source>
</evidence>
<keyword evidence="4 7" id="KW-0067">ATP-binding</keyword>
<evidence type="ECO:0000256" key="2">
    <source>
        <dbReference type="ARBA" id="ARBA00022448"/>
    </source>
</evidence>
<keyword evidence="3" id="KW-0547">Nucleotide-binding</keyword>
<dbReference type="Gene3D" id="3.40.50.300">
    <property type="entry name" value="P-loop containing nucleotide triphosphate hydrolases"/>
    <property type="match status" value="1"/>
</dbReference>
<gene>
    <name evidence="7" type="ORF">JOF43_001008</name>
</gene>
<organism evidence="7 8">
    <name type="scientific">Brachybacterium sacelli</name>
    <dbReference type="NCBI Taxonomy" id="173364"/>
    <lineage>
        <taxon>Bacteria</taxon>
        <taxon>Bacillati</taxon>
        <taxon>Actinomycetota</taxon>
        <taxon>Actinomycetes</taxon>
        <taxon>Micrococcales</taxon>
        <taxon>Dermabacteraceae</taxon>
        <taxon>Brachybacterium</taxon>
    </lineage>
</organism>
<dbReference type="Pfam" id="PF00005">
    <property type="entry name" value="ABC_tran"/>
    <property type="match status" value="1"/>
</dbReference>
<dbReference type="SUPFAM" id="SSF52540">
    <property type="entry name" value="P-loop containing nucleoside triphosphate hydrolases"/>
    <property type="match status" value="1"/>
</dbReference>
<comment type="subcellular location">
    <subcellularLocation>
        <location evidence="1">Cell membrane</location>
        <topology evidence="1">Peripheral membrane protein</topology>
    </subcellularLocation>
</comment>
<dbReference type="PROSITE" id="PS50893">
    <property type="entry name" value="ABC_TRANSPORTER_2"/>
    <property type="match status" value="1"/>
</dbReference>
<accession>A0ABS4WXY0</accession>
<feature type="region of interest" description="Disordered" evidence="5">
    <location>
        <begin position="262"/>
        <end position="321"/>
    </location>
</feature>
<dbReference type="InterPro" id="IPR003439">
    <property type="entry name" value="ABC_transporter-like_ATP-bd"/>
</dbReference>
<dbReference type="CDD" id="cd03262">
    <property type="entry name" value="ABC_HisP_GlnQ"/>
    <property type="match status" value="1"/>
</dbReference>
<dbReference type="PANTHER" id="PTHR43166">
    <property type="entry name" value="AMINO ACID IMPORT ATP-BINDING PROTEIN"/>
    <property type="match status" value="1"/>
</dbReference>
<dbReference type="PROSITE" id="PS00211">
    <property type="entry name" value="ABC_TRANSPORTER_1"/>
    <property type="match status" value="1"/>
</dbReference>
<protein>
    <submittedName>
        <fullName evidence="7">Polar amino acid transport system ATP-binding protein</fullName>
    </submittedName>
</protein>
<evidence type="ECO:0000256" key="3">
    <source>
        <dbReference type="ARBA" id="ARBA00022741"/>
    </source>
</evidence>
<feature type="region of interest" description="Disordered" evidence="5">
    <location>
        <begin position="1"/>
        <end position="29"/>
    </location>
</feature>
<feature type="compositionally biased region" description="Low complexity" evidence="5">
    <location>
        <begin position="296"/>
        <end position="310"/>
    </location>
</feature>
<dbReference type="SMART" id="SM00382">
    <property type="entry name" value="AAA"/>
    <property type="match status" value="1"/>
</dbReference>
<dbReference type="InterPro" id="IPR027417">
    <property type="entry name" value="P-loop_NTPase"/>
</dbReference>
<evidence type="ECO:0000259" key="6">
    <source>
        <dbReference type="PROSITE" id="PS50893"/>
    </source>
</evidence>
<evidence type="ECO:0000313" key="8">
    <source>
        <dbReference type="Proteomes" id="UP001519290"/>
    </source>
</evidence>
<dbReference type="InterPro" id="IPR017871">
    <property type="entry name" value="ABC_transporter-like_CS"/>
</dbReference>
<evidence type="ECO:0000256" key="4">
    <source>
        <dbReference type="ARBA" id="ARBA00022840"/>
    </source>
</evidence>
<reference evidence="7 8" key="1">
    <citation type="submission" date="2021-03" db="EMBL/GenBank/DDBJ databases">
        <title>Sequencing the genomes of 1000 actinobacteria strains.</title>
        <authorList>
            <person name="Klenk H.-P."/>
        </authorList>
    </citation>
    <scope>NUCLEOTIDE SEQUENCE [LARGE SCALE GENOMIC DNA]</scope>
    <source>
        <strain evidence="7 8">DSM 14566</strain>
    </source>
</reference>
<dbReference type="InterPro" id="IPR050086">
    <property type="entry name" value="MetN_ABC_transporter-like"/>
</dbReference>
<feature type="domain" description="ABC transporter" evidence="6">
    <location>
        <begin position="36"/>
        <end position="280"/>
    </location>
</feature>
<keyword evidence="2" id="KW-0813">Transport</keyword>
<dbReference type="EMBL" id="JAGIOD010000001">
    <property type="protein sequence ID" value="MBP2381051.1"/>
    <property type="molecule type" value="Genomic_DNA"/>
</dbReference>
<dbReference type="RefSeq" id="WP_209899942.1">
    <property type="nucleotide sequence ID" value="NZ_BAAAJW010000004.1"/>
</dbReference>
<feature type="compositionally biased region" description="Pro residues" evidence="5">
    <location>
        <begin position="14"/>
        <end position="24"/>
    </location>
</feature>
<dbReference type="PANTHER" id="PTHR43166:SF35">
    <property type="entry name" value="L-CYSTINE IMPORT ATP-BINDING PROTEIN TCYN"/>
    <property type="match status" value="1"/>
</dbReference>
<proteinExistence type="predicted"/>
<feature type="compositionally biased region" description="Basic and acidic residues" evidence="5">
    <location>
        <begin position="267"/>
        <end position="277"/>
    </location>
</feature>
<evidence type="ECO:0000313" key="7">
    <source>
        <dbReference type="EMBL" id="MBP2381051.1"/>
    </source>
</evidence>
<sequence>MSLLDLLRRGAPPADAPPDSPDPAPESSHIPIGGLVEIRDVHKSFGDLEVLRGIDLTLAPGSVTAILGPSGSGKSTLLRTVNHLEPVSQGLISLDGEVIGYRRDGDLLHELPEREVLRQRTRIGMVFQSFNLFGHMTALQNVAEAPRRALGTPRPQAEARARELLELVGLSEKAQAFPRQLSGGQQQRVAIARALALDPKVLLFDEPTSALDPELVEEVLAVIRSLARAGTTLVIVTHEITFARDVADTVVFMDRGVIVEQGPPDQVIDHPAQERTRSFLQRVRTGEQDPPPEDAPAPAAEAGTAPSAAPVPSRTRPEDPS</sequence>
<comment type="caution">
    <text evidence="7">The sequence shown here is derived from an EMBL/GenBank/DDBJ whole genome shotgun (WGS) entry which is preliminary data.</text>
</comment>
<dbReference type="GO" id="GO:0005524">
    <property type="term" value="F:ATP binding"/>
    <property type="evidence" value="ECO:0007669"/>
    <property type="project" value="UniProtKB-KW"/>
</dbReference>
<dbReference type="InterPro" id="IPR003593">
    <property type="entry name" value="AAA+_ATPase"/>
</dbReference>
<dbReference type="Proteomes" id="UP001519290">
    <property type="component" value="Unassembled WGS sequence"/>
</dbReference>
<keyword evidence="8" id="KW-1185">Reference proteome</keyword>
<name>A0ABS4WXY0_9MICO</name>